<keyword evidence="3" id="KW-1185">Reference proteome</keyword>
<name>A0A560L494_9BRAD</name>
<protein>
    <submittedName>
        <fullName evidence="2">PilZ domain-containing protein</fullName>
    </submittedName>
</protein>
<organism evidence="2 3">
    <name type="scientific">Bradyrhizobium macuxiense</name>
    <dbReference type="NCBI Taxonomy" id="1755647"/>
    <lineage>
        <taxon>Bacteria</taxon>
        <taxon>Pseudomonadati</taxon>
        <taxon>Pseudomonadota</taxon>
        <taxon>Alphaproteobacteria</taxon>
        <taxon>Hyphomicrobiales</taxon>
        <taxon>Nitrobacteraceae</taxon>
        <taxon>Bradyrhizobium</taxon>
    </lineage>
</organism>
<dbReference type="InterPro" id="IPR009875">
    <property type="entry name" value="PilZ_domain"/>
</dbReference>
<dbReference type="AlphaFoldDB" id="A0A560L494"/>
<dbReference type="Proteomes" id="UP000321304">
    <property type="component" value="Unassembled WGS sequence"/>
</dbReference>
<dbReference type="Gene3D" id="2.40.10.220">
    <property type="entry name" value="predicted glycosyltransferase like domains"/>
    <property type="match status" value="1"/>
</dbReference>
<proteinExistence type="predicted"/>
<dbReference type="GO" id="GO:0035438">
    <property type="term" value="F:cyclic-di-GMP binding"/>
    <property type="evidence" value="ECO:0007669"/>
    <property type="project" value="InterPro"/>
</dbReference>
<dbReference type="SUPFAM" id="SSF141371">
    <property type="entry name" value="PilZ domain-like"/>
    <property type="match status" value="1"/>
</dbReference>
<evidence type="ECO:0000313" key="3">
    <source>
        <dbReference type="Proteomes" id="UP000321304"/>
    </source>
</evidence>
<evidence type="ECO:0000259" key="1">
    <source>
        <dbReference type="Pfam" id="PF07238"/>
    </source>
</evidence>
<comment type="caution">
    <text evidence="2">The sequence shown here is derived from an EMBL/GenBank/DDBJ whole genome shotgun (WGS) entry which is preliminary data.</text>
</comment>
<accession>A0A560L494</accession>
<reference evidence="2 3" key="1">
    <citation type="submission" date="2019-06" db="EMBL/GenBank/DDBJ databases">
        <title>Genomic Encyclopedia of Type Strains, Phase IV (KMG-V): Genome sequencing to study the core and pangenomes of soil and plant-associated prokaryotes.</title>
        <authorList>
            <person name="Whitman W."/>
        </authorList>
    </citation>
    <scope>NUCLEOTIDE SEQUENCE [LARGE SCALE GENOMIC DNA]</scope>
    <source>
        <strain evidence="2 3">BR 10355</strain>
    </source>
</reference>
<dbReference type="EMBL" id="VITY01000015">
    <property type="protein sequence ID" value="TWB90099.1"/>
    <property type="molecule type" value="Genomic_DNA"/>
</dbReference>
<feature type="domain" description="PilZ" evidence="1">
    <location>
        <begin position="191"/>
        <end position="265"/>
    </location>
</feature>
<dbReference type="Pfam" id="PF07238">
    <property type="entry name" value="PilZ"/>
    <property type="match status" value="1"/>
</dbReference>
<sequence length="266" mass="29477">MTFRFIAPDAIRSASQRALLAQWDQLAAGRPFPAFAELKPDPAIHDPRQLVAWAVEGEGRLRKFRAMYQGENVAEAFNSAWAGKTMEQVVPMSLRRITLTPAKDCAASGCAVYMVFSTVDANDQRVDCERLLLPFGNGAKVEHLLASLQLTAVASRPRIVKHFDMQADVRLQGRIRSGFSAVVTEAATGEQRRASRRNVARAARISFARRSMTCIVRNLSATGAAVEATDPAAIPDSFRLVLEMEATERRCRVVWRRNGWIGVEFS</sequence>
<evidence type="ECO:0000313" key="2">
    <source>
        <dbReference type="EMBL" id="TWB90099.1"/>
    </source>
</evidence>
<gene>
    <name evidence="2" type="ORF">FBZ93_115217</name>
</gene>
<dbReference type="RefSeq" id="WP_167529323.1">
    <property type="nucleotide sequence ID" value="NZ_VITY01000015.1"/>
</dbReference>